<evidence type="ECO:0000256" key="4">
    <source>
        <dbReference type="ARBA" id="ARBA00023163"/>
    </source>
</evidence>
<dbReference type="InterPro" id="IPR050109">
    <property type="entry name" value="HTH-type_TetR-like_transc_reg"/>
</dbReference>
<dbReference type="InterPro" id="IPR001647">
    <property type="entry name" value="HTH_TetR"/>
</dbReference>
<comment type="caution">
    <text evidence="7">The sequence shown here is derived from an EMBL/GenBank/DDBJ whole genome shotgun (WGS) entry which is preliminary data.</text>
</comment>
<dbReference type="SUPFAM" id="SSF46689">
    <property type="entry name" value="Homeodomain-like"/>
    <property type="match status" value="1"/>
</dbReference>
<organism evidence="7 8">
    <name type="scientific">Rubricoccus marinus</name>
    <dbReference type="NCBI Taxonomy" id="716817"/>
    <lineage>
        <taxon>Bacteria</taxon>
        <taxon>Pseudomonadati</taxon>
        <taxon>Rhodothermota</taxon>
        <taxon>Rhodothermia</taxon>
        <taxon>Rhodothermales</taxon>
        <taxon>Rubricoccaceae</taxon>
        <taxon>Rubricoccus</taxon>
    </lineage>
</organism>
<dbReference type="Pfam" id="PF00440">
    <property type="entry name" value="TetR_N"/>
    <property type="match status" value="1"/>
</dbReference>
<dbReference type="InterPro" id="IPR036271">
    <property type="entry name" value="Tet_transcr_reg_TetR-rel_C_sf"/>
</dbReference>
<protein>
    <recommendedName>
        <fullName evidence="6">HTH tetR-type domain-containing protein</fullName>
    </recommendedName>
</protein>
<keyword evidence="4" id="KW-0804">Transcription</keyword>
<evidence type="ECO:0000256" key="2">
    <source>
        <dbReference type="ARBA" id="ARBA00023015"/>
    </source>
</evidence>
<dbReference type="RefSeq" id="WP_179271229.1">
    <property type="nucleotide sequence ID" value="NZ_MQWB01000001.1"/>
</dbReference>
<keyword evidence="3 5" id="KW-0238">DNA-binding</keyword>
<evidence type="ECO:0000256" key="1">
    <source>
        <dbReference type="ARBA" id="ARBA00022491"/>
    </source>
</evidence>
<proteinExistence type="predicted"/>
<dbReference type="Gene3D" id="1.10.357.10">
    <property type="entry name" value="Tetracycline Repressor, domain 2"/>
    <property type="match status" value="1"/>
</dbReference>
<gene>
    <name evidence="7" type="ORF">BSZ36_16175</name>
</gene>
<dbReference type="AlphaFoldDB" id="A0A259U342"/>
<evidence type="ECO:0000313" key="8">
    <source>
        <dbReference type="Proteomes" id="UP000216446"/>
    </source>
</evidence>
<dbReference type="SUPFAM" id="SSF48498">
    <property type="entry name" value="Tetracyclin repressor-like, C-terminal domain"/>
    <property type="match status" value="1"/>
</dbReference>
<evidence type="ECO:0000313" key="7">
    <source>
        <dbReference type="EMBL" id="OZC04382.1"/>
    </source>
</evidence>
<evidence type="ECO:0000256" key="5">
    <source>
        <dbReference type="PROSITE-ProRule" id="PRU00335"/>
    </source>
</evidence>
<sequence>MPGPRIPEDERREELLAAAYRVATRDRLGGLTTRAVAKEAGVSNGLVFFHFASREGLVLALLDRLLETTVLAPNRAGTDHLSPVLRLLHTIERDIEGLPPNRHRVALLIDFWVMGTQHTDVQAKIRKALSDYREAYVPLTAAAIRSEPERYPGVTPESLAAVATGYIEGCALQVVMDPERFDVPAYLATLRALVLHETPPAEPHFA</sequence>
<dbReference type="PROSITE" id="PS50977">
    <property type="entry name" value="HTH_TETR_2"/>
    <property type="match status" value="1"/>
</dbReference>
<evidence type="ECO:0000256" key="3">
    <source>
        <dbReference type="ARBA" id="ARBA00023125"/>
    </source>
</evidence>
<dbReference type="InParanoid" id="A0A259U342"/>
<dbReference type="PANTHER" id="PTHR30055:SF234">
    <property type="entry name" value="HTH-TYPE TRANSCRIPTIONAL REGULATOR BETI"/>
    <property type="match status" value="1"/>
</dbReference>
<dbReference type="EMBL" id="MQWB01000001">
    <property type="protein sequence ID" value="OZC04382.1"/>
    <property type="molecule type" value="Genomic_DNA"/>
</dbReference>
<keyword evidence="2" id="KW-0805">Transcription regulation</keyword>
<dbReference type="InterPro" id="IPR039538">
    <property type="entry name" value="BetI_C"/>
</dbReference>
<evidence type="ECO:0000259" key="6">
    <source>
        <dbReference type="PROSITE" id="PS50977"/>
    </source>
</evidence>
<dbReference type="Proteomes" id="UP000216446">
    <property type="component" value="Unassembled WGS sequence"/>
</dbReference>
<feature type="DNA-binding region" description="H-T-H motif" evidence="5">
    <location>
        <begin position="32"/>
        <end position="51"/>
    </location>
</feature>
<keyword evidence="8" id="KW-1185">Reference proteome</keyword>
<accession>A0A259U342</accession>
<keyword evidence="1" id="KW-0678">Repressor</keyword>
<dbReference type="InterPro" id="IPR009057">
    <property type="entry name" value="Homeodomain-like_sf"/>
</dbReference>
<dbReference type="GO" id="GO:0003700">
    <property type="term" value="F:DNA-binding transcription factor activity"/>
    <property type="evidence" value="ECO:0007669"/>
    <property type="project" value="TreeGrafter"/>
</dbReference>
<name>A0A259U342_9BACT</name>
<dbReference type="Pfam" id="PF13977">
    <property type="entry name" value="TetR_C_6"/>
    <property type="match status" value="1"/>
</dbReference>
<feature type="domain" description="HTH tetR-type" evidence="6">
    <location>
        <begin position="9"/>
        <end position="69"/>
    </location>
</feature>
<reference evidence="7 8" key="1">
    <citation type="submission" date="2016-11" db="EMBL/GenBank/DDBJ databases">
        <title>Study of marine rhodopsin-containing bacteria.</title>
        <authorList>
            <person name="Yoshizawa S."/>
            <person name="Kumagai Y."/>
            <person name="Kogure K."/>
        </authorList>
    </citation>
    <scope>NUCLEOTIDE SEQUENCE [LARGE SCALE GENOMIC DNA]</scope>
    <source>
        <strain evidence="7 8">SG-29</strain>
    </source>
</reference>
<dbReference type="PANTHER" id="PTHR30055">
    <property type="entry name" value="HTH-TYPE TRANSCRIPTIONAL REGULATOR RUTR"/>
    <property type="match status" value="1"/>
</dbReference>
<dbReference type="GO" id="GO:0000976">
    <property type="term" value="F:transcription cis-regulatory region binding"/>
    <property type="evidence" value="ECO:0007669"/>
    <property type="project" value="TreeGrafter"/>
</dbReference>